<organism evidence="2 3">
    <name type="scientific">Cupriavidus taiwanensis</name>
    <dbReference type="NCBI Taxonomy" id="164546"/>
    <lineage>
        <taxon>Bacteria</taxon>
        <taxon>Pseudomonadati</taxon>
        <taxon>Pseudomonadota</taxon>
        <taxon>Betaproteobacteria</taxon>
        <taxon>Burkholderiales</taxon>
        <taxon>Burkholderiaceae</taxon>
        <taxon>Cupriavidus</taxon>
    </lineage>
</organism>
<gene>
    <name evidence="2" type="ORF">CT19425_40007</name>
</gene>
<evidence type="ECO:0000313" key="3">
    <source>
        <dbReference type="Proteomes" id="UP000255505"/>
    </source>
</evidence>
<dbReference type="Pfam" id="PF03466">
    <property type="entry name" value="LysR_substrate"/>
    <property type="match status" value="1"/>
</dbReference>
<proteinExistence type="predicted"/>
<evidence type="ECO:0000313" key="2">
    <source>
        <dbReference type="EMBL" id="SPK71567.1"/>
    </source>
</evidence>
<reference evidence="2 3" key="1">
    <citation type="submission" date="2018-01" db="EMBL/GenBank/DDBJ databases">
        <authorList>
            <person name="Gaut B.S."/>
            <person name="Morton B.R."/>
            <person name="Clegg M.T."/>
            <person name="Duvall M.R."/>
        </authorList>
    </citation>
    <scope>NUCLEOTIDE SEQUENCE [LARGE SCALE GENOMIC DNA]</scope>
    <source>
        <strain evidence="2">Cupriavidus taiwanensis LMG 19425</strain>
    </source>
</reference>
<dbReference type="RefSeq" id="WP_240988411.1">
    <property type="nucleotide sequence ID" value="NZ_LT976970.1"/>
</dbReference>
<name>A0A375GZT3_9BURK</name>
<dbReference type="Gene3D" id="3.40.190.290">
    <property type="match status" value="1"/>
</dbReference>
<feature type="domain" description="LysR substrate-binding" evidence="1">
    <location>
        <begin position="8"/>
        <end position="77"/>
    </location>
</feature>
<dbReference type="InterPro" id="IPR005119">
    <property type="entry name" value="LysR_subst-bd"/>
</dbReference>
<protein>
    <submittedName>
        <fullName evidence="2">LysR family transcriptional regulator</fullName>
    </submittedName>
</protein>
<dbReference type="AlphaFoldDB" id="A0A375GZT3"/>
<dbReference type="SUPFAM" id="SSF53850">
    <property type="entry name" value="Periplasmic binding protein-like II"/>
    <property type="match status" value="1"/>
</dbReference>
<accession>A0A375GZT3</accession>
<dbReference type="EMBL" id="LT991976">
    <property type="protein sequence ID" value="SPK71567.1"/>
    <property type="molecule type" value="Genomic_DNA"/>
</dbReference>
<dbReference type="Proteomes" id="UP000255505">
    <property type="component" value="Chromosome I"/>
</dbReference>
<sequence>MMALRAPESYLALVEMVKGGLGLATLPRQLVREALARGELVELDLAAYPYTDWLVSVDLVWAKSARPQGRAEQWLRQRFRDTTEFEVDRRGQHATR</sequence>
<evidence type="ECO:0000259" key="1">
    <source>
        <dbReference type="Pfam" id="PF03466"/>
    </source>
</evidence>